<sequence length="321" mass="35756">MSDKEKAQTGIPRPARGLPRPTGGLPRPTAQTGARGPAVKIAFGRRIQTRKTKPRQDEDENAAGTSNANDLATPRPLQLAIKKPTCTAMTMTVTRDKTVKRLRNSSSSSKEESPAAVQGAKRANIDEEKLTGTIVKKSYGLRPRTKNPVNGICTTSFNPKATLNFTEFNGFTGKKSLPKTGLDKENAVLREQVKTTKEELKVAKQELEAAKKELEVTKASHEQADEEKLEGENQQLKKDLEMCEKKLISLDVDPVSLGTWSELKEAREMQRKETTARARAMQEKWKGYHEQTSETNKELLELKEKLEKIKTSQTVGKSEDR</sequence>
<proteinExistence type="predicted"/>
<dbReference type="OrthoDB" id="10032378at2759"/>
<dbReference type="EMBL" id="OV696687">
    <property type="protein sequence ID" value="CAH1255247.1"/>
    <property type="molecule type" value="Genomic_DNA"/>
</dbReference>
<name>A0A8J9ZKF4_BRALA</name>
<reference evidence="3" key="1">
    <citation type="submission" date="2022-01" db="EMBL/GenBank/DDBJ databases">
        <authorList>
            <person name="Braso-Vives M."/>
        </authorList>
    </citation>
    <scope>NUCLEOTIDE SEQUENCE</scope>
</reference>
<dbReference type="AlphaFoldDB" id="A0A8J9ZKF4"/>
<evidence type="ECO:0000256" key="2">
    <source>
        <dbReference type="SAM" id="MobiDB-lite"/>
    </source>
</evidence>
<feature type="region of interest" description="Disordered" evidence="2">
    <location>
        <begin position="270"/>
        <end position="294"/>
    </location>
</feature>
<accession>A0A8J9ZKF4</accession>
<dbReference type="Proteomes" id="UP000838412">
    <property type="component" value="Chromosome 2"/>
</dbReference>
<organism evidence="3 4">
    <name type="scientific">Branchiostoma lanceolatum</name>
    <name type="common">Common lancelet</name>
    <name type="synonym">Amphioxus lanceolatum</name>
    <dbReference type="NCBI Taxonomy" id="7740"/>
    <lineage>
        <taxon>Eukaryota</taxon>
        <taxon>Metazoa</taxon>
        <taxon>Chordata</taxon>
        <taxon>Cephalochordata</taxon>
        <taxon>Leptocardii</taxon>
        <taxon>Amphioxiformes</taxon>
        <taxon>Branchiostomatidae</taxon>
        <taxon>Branchiostoma</taxon>
    </lineage>
</organism>
<protein>
    <submittedName>
        <fullName evidence="3">Hypp1493 protein</fullName>
    </submittedName>
</protein>
<keyword evidence="1" id="KW-0175">Coiled coil</keyword>
<feature type="coiled-coil region" evidence="1">
    <location>
        <begin position="179"/>
        <end position="253"/>
    </location>
</feature>
<keyword evidence="4" id="KW-1185">Reference proteome</keyword>
<evidence type="ECO:0000313" key="4">
    <source>
        <dbReference type="Proteomes" id="UP000838412"/>
    </source>
</evidence>
<gene>
    <name evidence="3" type="primary">Hypp1493</name>
    <name evidence="3" type="ORF">BLAG_LOCUS14371</name>
</gene>
<evidence type="ECO:0000313" key="3">
    <source>
        <dbReference type="EMBL" id="CAH1255247.1"/>
    </source>
</evidence>
<feature type="compositionally biased region" description="Low complexity" evidence="2">
    <location>
        <begin position="12"/>
        <end position="30"/>
    </location>
</feature>
<feature type="region of interest" description="Disordered" evidence="2">
    <location>
        <begin position="1"/>
        <end position="124"/>
    </location>
</feature>
<evidence type="ECO:0000256" key="1">
    <source>
        <dbReference type="SAM" id="Coils"/>
    </source>
</evidence>